<proteinExistence type="predicted"/>
<gene>
    <name evidence="2" type="ORF">AQ619_13890</name>
</gene>
<dbReference type="Proteomes" id="UP000056905">
    <property type="component" value="Chromosome"/>
</dbReference>
<dbReference type="InterPro" id="IPR007712">
    <property type="entry name" value="RelE/ParE_toxin"/>
</dbReference>
<keyword evidence="3" id="KW-1185">Reference proteome</keyword>
<reference evidence="2 3" key="1">
    <citation type="submission" date="2015-10" db="EMBL/GenBank/DDBJ databases">
        <title>Conservation of the essential genome among Caulobacter and Brevundimonas species.</title>
        <authorList>
            <person name="Scott D."/>
            <person name="Ely B."/>
        </authorList>
    </citation>
    <scope>NUCLEOTIDE SEQUENCE [LARGE SCALE GENOMIC DNA]</scope>
    <source>
        <strain evidence="2 3">CB4</strain>
    </source>
</reference>
<protein>
    <recommendedName>
        <fullName evidence="4">Addiction module toxin RelE</fullName>
    </recommendedName>
</protein>
<dbReference type="STRING" id="69395.AQ619_13890"/>
<organism evidence="2 3">
    <name type="scientific">Caulobacter henricii</name>
    <dbReference type="NCBI Taxonomy" id="69395"/>
    <lineage>
        <taxon>Bacteria</taxon>
        <taxon>Pseudomonadati</taxon>
        <taxon>Pseudomonadota</taxon>
        <taxon>Alphaproteobacteria</taxon>
        <taxon>Caulobacterales</taxon>
        <taxon>Caulobacteraceae</taxon>
        <taxon>Caulobacter</taxon>
    </lineage>
</organism>
<dbReference type="OrthoDB" id="7190650at2"/>
<dbReference type="EMBL" id="CP013002">
    <property type="protein sequence ID" value="ALL14347.1"/>
    <property type="molecule type" value="Genomic_DNA"/>
</dbReference>
<evidence type="ECO:0000256" key="1">
    <source>
        <dbReference type="ARBA" id="ARBA00022649"/>
    </source>
</evidence>
<evidence type="ECO:0000313" key="3">
    <source>
        <dbReference type="Proteomes" id="UP000056905"/>
    </source>
</evidence>
<dbReference type="InterPro" id="IPR035093">
    <property type="entry name" value="RelE/ParE_toxin_dom_sf"/>
</dbReference>
<dbReference type="Gene3D" id="3.30.2310.20">
    <property type="entry name" value="RelE-like"/>
    <property type="match status" value="1"/>
</dbReference>
<evidence type="ECO:0000313" key="2">
    <source>
        <dbReference type="EMBL" id="ALL14347.1"/>
    </source>
</evidence>
<keyword evidence="1" id="KW-1277">Toxin-antitoxin system</keyword>
<name>A0A0P0P1Z6_9CAUL</name>
<dbReference type="RefSeq" id="WP_062148798.1">
    <property type="nucleotide sequence ID" value="NZ_CP013002.1"/>
</dbReference>
<dbReference type="AlphaFoldDB" id="A0A0P0P1Z6"/>
<evidence type="ECO:0008006" key="4">
    <source>
        <dbReference type="Google" id="ProtNLM"/>
    </source>
</evidence>
<dbReference type="Pfam" id="PF05016">
    <property type="entry name" value="ParE_toxin"/>
    <property type="match status" value="1"/>
</dbReference>
<dbReference type="KEGG" id="chq:AQ619_13890"/>
<accession>A0A0P0P1Z6</accession>
<sequence length="93" mass="10729">MYRVIVSPAAMADVDRLEDWLFEHGAPYGLDLGAKLADAAATLIDYPERAPLSRSGRYRELYIAFHSNQYVIQYRVRDLTVVIARVFHSREDR</sequence>